<feature type="compositionally biased region" description="Low complexity" evidence="1">
    <location>
        <begin position="48"/>
        <end position="84"/>
    </location>
</feature>
<gene>
    <name evidence="2" type="ORF">VZT92_002952</name>
</gene>
<protein>
    <submittedName>
        <fullName evidence="2">Uncharacterized protein</fullName>
    </submittedName>
</protein>
<evidence type="ECO:0000313" key="3">
    <source>
        <dbReference type="Proteomes" id="UP001488805"/>
    </source>
</evidence>
<feature type="region of interest" description="Disordered" evidence="1">
    <location>
        <begin position="1"/>
        <end position="107"/>
    </location>
</feature>
<name>A0AAW1G369_ZOAVI</name>
<dbReference type="EMBL" id="JBCEZU010000013">
    <property type="protein sequence ID" value="KAK9540504.1"/>
    <property type="molecule type" value="Genomic_DNA"/>
</dbReference>
<accession>A0AAW1G369</accession>
<keyword evidence="3" id="KW-1185">Reference proteome</keyword>
<evidence type="ECO:0000313" key="2">
    <source>
        <dbReference type="EMBL" id="KAK9540504.1"/>
    </source>
</evidence>
<proteinExistence type="predicted"/>
<reference evidence="2 3" key="1">
    <citation type="journal article" date="2024" name="Genome Biol. Evol.">
        <title>Chromosome-level genome assembly of the viviparous eelpout Zoarces viviparus.</title>
        <authorList>
            <person name="Fuhrmann N."/>
            <person name="Brasseur M.V."/>
            <person name="Bakowski C.E."/>
            <person name="Podsiadlowski L."/>
            <person name="Prost S."/>
            <person name="Krehenwinkel H."/>
            <person name="Mayer C."/>
        </authorList>
    </citation>
    <scope>NUCLEOTIDE SEQUENCE [LARGE SCALE GENOMIC DNA]</scope>
    <source>
        <strain evidence="2">NO-MEL_2022_Ind0_liver</strain>
    </source>
</reference>
<dbReference type="Proteomes" id="UP001488805">
    <property type="component" value="Unassembled WGS sequence"/>
</dbReference>
<dbReference type="AlphaFoldDB" id="A0AAW1G369"/>
<sequence length="147" mass="15139">MSKEAELDVRGSECDDTVPQEPSTDPEPPRLSPAKANGPTAAAGVCPSIPSSSHGSSSSSSSSTSGLGGISIVSSSAEGAGESSMQFSTRPPSAEQPGFMGTWQQQGTDSNLLYRMSQQVRQLSLTPSSSPSLPPLLFTRSTFSAKD</sequence>
<feature type="compositionally biased region" description="Basic and acidic residues" evidence="1">
    <location>
        <begin position="1"/>
        <end position="13"/>
    </location>
</feature>
<feature type="compositionally biased region" description="Low complexity" evidence="1">
    <location>
        <begin position="124"/>
        <end position="137"/>
    </location>
</feature>
<feature type="region of interest" description="Disordered" evidence="1">
    <location>
        <begin position="124"/>
        <end position="147"/>
    </location>
</feature>
<comment type="caution">
    <text evidence="2">The sequence shown here is derived from an EMBL/GenBank/DDBJ whole genome shotgun (WGS) entry which is preliminary data.</text>
</comment>
<organism evidence="2 3">
    <name type="scientific">Zoarces viviparus</name>
    <name type="common">Viviparous eelpout</name>
    <name type="synonym">Blennius viviparus</name>
    <dbReference type="NCBI Taxonomy" id="48416"/>
    <lineage>
        <taxon>Eukaryota</taxon>
        <taxon>Metazoa</taxon>
        <taxon>Chordata</taxon>
        <taxon>Craniata</taxon>
        <taxon>Vertebrata</taxon>
        <taxon>Euteleostomi</taxon>
        <taxon>Actinopterygii</taxon>
        <taxon>Neopterygii</taxon>
        <taxon>Teleostei</taxon>
        <taxon>Neoteleostei</taxon>
        <taxon>Acanthomorphata</taxon>
        <taxon>Eupercaria</taxon>
        <taxon>Perciformes</taxon>
        <taxon>Cottioidei</taxon>
        <taxon>Zoarcales</taxon>
        <taxon>Zoarcidae</taxon>
        <taxon>Zoarcinae</taxon>
        <taxon>Zoarces</taxon>
    </lineage>
</organism>
<evidence type="ECO:0000256" key="1">
    <source>
        <dbReference type="SAM" id="MobiDB-lite"/>
    </source>
</evidence>